<dbReference type="AlphaFoldDB" id="A0A5B7GWK0"/>
<name>A0A5B7GWK0_PORTR</name>
<dbReference type="EMBL" id="VSRR010022458">
    <property type="protein sequence ID" value="MPC64701.1"/>
    <property type="molecule type" value="Genomic_DNA"/>
</dbReference>
<sequence>MKQPTYLMVLRISWKRTMRTVVSDILLEVPRCCSMRYYKPPFSYDTSVLWNAFTAAVGVTRQVKYAAHTWLQTKVLNCLTVTVPRVKYYAYQ</sequence>
<reference evidence="1 2" key="1">
    <citation type="submission" date="2019-05" db="EMBL/GenBank/DDBJ databases">
        <title>Another draft genome of Portunus trituberculatus and its Hox gene families provides insights of decapod evolution.</title>
        <authorList>
            <person name="Jeong J.-H."/>
            <person name="Song I."/>
            <person name="Kim S."/>
            <person name="Choi T."/>
            <person name="Kim D."/>
            <person name="Ryu S."/>
            <person name="Kim W."/>
        </authorList>
    </citation>
    <scope>NUCLEOTIDE SEQUENCE [LARGE SCALE GENOMIC DNA]</scope>
    <source>
        <tissue evidence="1">Muscle</tissue>
    </source>
</reference>
<gene>
    <name evidence="1" type="ORF">E2C01_058821</name>
</gene>
<accession>A0A5B7GWK0</accession>
<organism evidence="1 2">
    <name type="scientific">Portunus trituberculatus</name>
    <name type="common">Swimming crab</name>
    <name type="synonym">Neptunus trituberculatus</name>
    <dbReference type="NCBI Taxonomy" id="210409"/>
    <lineage>
        <taxon>Eukaryota</taxon>
        <taxon>Metazoa</taxon>
        <taxon>Ecdysozoa</taxon>
        <taxon>Arthropoda</taxon>
        <taxon>Crustacea</taxon>
        <taxon>Multicrustacea</taxon>
        <taxon>Malacostraca</taxon>
        <taxon>Eumalacostraca</taxon>
        <taxon>Eucarida</taxon>
        <taxon>Decapoda</taxon>
        <taxon>Pleocyemata</taxon>
        <taxon>Brachyura</taxon>
        <taxon>Eubrachyura</taxon>
        <taxon>Portunoidea</taxon>
        <taxon>Portunidae</taxon>
        <taxon>Portuninae</taxon>
        <taxon>Portunus</taxon>
    </lineage>
</organism>
<protein>
    <submittedName>
        <fullName evidence="1">Uncharacterized protein</fullName>
    </submittedName>
</protein>
<evidence type="ECO:0000313" key="1">
    <source>
        <dbReference type="EMBL" id="MPC64701.1"/>
    </source>
</evidence>
<dbReference type="Proteomes" id="UP000324222">
    <property type="component" value="Unassembled WGS sequence"/>
</dbReference>
<comment type="caution">
    <text evidence="1">The sequence shown here is derived from an EMBL/GenBank/DDBJ whole genome shotgun (WGS) entry which is preliminary data.</text>
</comment>
<keyword evidence="2" id="KW-1185">Reference proteome</keyword>
<proteinExistence type="predicted"/>
<evidence type="ECO:0000313" key="2">
    <source>
        <dbReference type="Proteomes" id="UP000324222"/>
    </source>
</evidence>